<sequence length="225" mass="24109">MRPMSMSNLARSLLSLLAVQGLDEGDAFNAAPGERTALTRDGEPLVTFILDGVAARIGPNETLSRGLASSDDLINFDAVLGRGEKEVALWLTAGRFHTVPARRLVQRIDRDTLVEATLTDLRQRNAALQAELGRHADLKVTQRLAALILDVHDQGGGDTVSLRQSDLADLMAVRRASVSTACTELCAAGALRLRRGAIQIADVEALRETTAAPHSTVTDLARLRG</sequence>
<proteinExistence type="predicted"/>
<dbReference type="Proteomes" id="UP000298216">
    <property type="component" value="Unassembled WGS sequence"/>
</dbReference>
<gene>
    <name evidence="2" type="ORF">EGY25_06455</name>
</gene>
<accession>A0A4Y9RWQ5</accession>
<dbReference type="GO" id="GO:0006355">
    <property type="term" value="P:regulation of DNA-templated transcription"/>
    <property type="evidence" value="ECO:0007669"/>
    <property type="project" value="InterPro"/>
</dbReference>
<dbReference type="Gene3D" id="1.10.10.10">
    <property type="entry name" value="Winged helix-like DNA-binding domain superfamily/Winged helix DNA-binding domain"/>
    <property type="match status" value="1"/>
</dbReference>
<evidence type="ECO:0000313" key="2">
    <source>
        <dbReference type="EMBL" id="TFW11718.1"/>
    </source>
</evidence>
<dbReference type="InterPro" id="IPR036388">
    <property type="entry name" value="WH-like_DNA-bd_sf"/>
</dbReference>
<feature type="domain" description="HTH crp-type" evidence="1">
    <location>
        <begin position="142"/>
        <end position="208"/>
    </location>
</feature>
<reference evidence="2 3" key="1">
    <citation type="submission" date="2019-03" db="EMBL/GenBank/DDBJ databases">
        <title>Draft genome of Brevundimonas sp. a heavy metal resistant soil bacteria.</title>
        <authorList>
            <person name="Soto J."/>
        </authorList>
    </citation>
    <scope>NUCLEOTIDE SEQUENCE [LARGE SCALE GENOMIC DNA]</scope>
    <source>
        <strain evidence="2 3">B-10</strain>
    </source>
</reference>
<dbReference type="EMBL" id="SPVH01000006">
    <property type="protein sequence ID" value="TFW11718.1"/>
    <property type="molecule type" value="Genomic_DNA"/>
</dbReference>
<dbReference type="AlphaFoldDB" id="A0A4Y9RWQ5"/>
<name>A0A4Y9RWQ5_9CAUL</name>
<dbReference type="SUPFAM" id="SSF46785">
    <property type="entry name" value="Winged helix' DNA-binding domain"/>
    <property type="match status" value="1"/>
</dbReference>
<evidence type="ECO:0000259" key="1">
    <source>
        <dbReference type="Pfam" id="PF13545"/>
    </source>
</evidence>
<keyword evidence="3" id="KW-1185">Reference proteome</keyword>
<comment type="caution">
    <text evidence="2">The sequence shown here is derived from an EMBL/GenBank/DDBJ whole genome shotgun (WGS) entry which is preliminary data.</text>
</comment>
<dbReference type="GO" id="GO:0003677">
    <property type="term" value="F:DNA binding"/>
    <property type="evidence" value="ECO:0007669"/>
    <property type="project" value="InterPro"/>
</dbReference>
<evidence type="ECO:0000313" key="3">
    <source>
        <dbReference type="Proteomes" id="UP000298216"/>
    </source>
</evidence>
<organism evidence="2 3">
    <name type="scientific">Brevundimonas intermedia</name>
    <dbReference type="NCBI Taxonomy" id="74315"/>
    <lineage>
        <taxon>Bacteria</taxon>
        <taxon>Pseudomonadati</taxon>
        <taxon>Pseudomonadota</taxon>
        <taxon>Alphaproteobacteria</taxon>
        <taxon>Caulobacterales</taxon>
        <taxon>Caulobacteraceae</taxon>
        <taxon>Brevundimonas</taxon>
    </lineage>
</organism>
<dbReference type="InterPro" id="IPR012318">
    <property type="entry name" value="HTH_CRP"/>
</dbReference>
<protein>
    <submittedName>
        <fullName evidence="2">Crp/Fnr family transcriptional regulator</fullName>
    </submittedName>
</protein>
<dbReference type="InterPro" id="IPR036390">
    <property type="entry name" value="WH_DNA-bd_sf"/>
</dbReference>
<dbReference type="Pfam" id="PF13545">
    <property type="entry name" value="HTH_Crp_2"/>
    <property type="match status" value="1"/>
</dbReference>
<dbReference type="OrthoDB" id="7202661at2"/>